<proteinExistence type="predicted"/>
<reference evidence="2" key="1">
    <citation type="submission" date="2022-07" db="EMBL/GenBank/DDBJ databases">
        <authorList>
            <person name="Macas J."/>
            <person name="Novak P."/>
            <person name="Neumann P."/>
        </authorList>
    </citation>
    <scope>NUCLEOTIDE SEQUENCE</scope>
</reference>
<dbReference type="EMBL" id="CAMAPF010000057">
    <property type="protein sequence ID" value="CAH9086833.1"/>
    <property type="molecule type" value="Genomic_DNA"/>
</dbReference>
<evidence type="ECO:0000313" key="2">
    <source>
        <dbReference type="EMBL" id="CAH9086833.1"/>
    </source>
</evidence>
<name>A0AAV0CW48_9ASTE</name>
<dbReference type="Proteomes" id="UP001152523">
    <property type="component" value="Unassembled WGS sequence"/>
</dbReference>
<feature type="region of interest" description="Disordered" evidence="1">
    <location>
        <begin position="1"/>
        <end position="22"/>
    </location>
</feature>
<keyword evidence="3" id="KW-1185">Reference proteome</keyword>
<comment type="caution">
    <text evidence="2">The sequence shown here is derived from an EMBL/GenBank/DDBJ whole genome shotgun (WGS) entry which is preliminary data.</text>
</comment>
<gene>
    <name evidence="2" type="ORF">CEPIT_LOCUS9932</name>
</gene>
<evidence type="ECO:0000313" key="3">
    <source>
        <dbReference type="Proteomes" id="UP001152523"/>
    </source>
</evidence>
<accession>A0AAV0CW48</accession>
<dbReference type="AlphaFoldDB" id="A0AAV0CW48"/>
<protein>
    <submittedName>
        <fullName evidence="2">Uncharacterized protein</fullName>
    </submittedName>
</protein>
<organism evidence="2 3">
    <name type="scientific">Cuscuta epithymum</name>
    <dbReference type="NCBI Taxonomy" id="186058"/>
    <lineage>
        <taxon>Eukaryota</taxon>
        <taxon>Viridiplantae</taxon>
        <taxon>Streptophyta</taxon>
        <taxon>Embryophyta</taxon>
        <taxon>Tracheophyta</taxon>
        <taxon>Spermatophyta</taxon>
        <taxon>Magnoliopsida</taxon>
        <taxon>eudicotyledons</taxon>
        <taxon>Gunneridae</taxon>
        <taxon>Pentapetalae</taxon>
        <taxon>asterids</taxon>
        <taxon>lamiids</taxon>
        <taxon>Solanales</taxon>
        <taxon>Convolvulaceae</taxon>
        <taxon>Cuscuteae</taxon>
        <taxon>Cuscuta</taxon>
        <taxon>Cuscuta subgen. Cuscuta</taxon>
    </lineage>
</organism>
<evidence type="ECO:0000256" key="1">
    <source>
        <dbReference type="SAM" id="MobiDB-lite"/>
    </source>
</evidence>
<sequence>MTRTELRAGKRKKAKGEDGHLTIEIKGVGPRSKSWHCEEHIFLPRQAKRKAAFLRKSKHNQVKDEVDQQNVDTKTIQATKSVLIFDAKDSIQHFQNVHINQFENVFSDGEDDDGFAYGVSDVFCFLY</sequence>